<evidence type="ECO:0000313" key="1">
    <source>
        <dbReference type="EMBL" id="KAK7368618.1"/>
    </source>
</evidence>
<comment type="caution">
    <text evidence="1">The sequence shown here is derived from an EMBL/GenBank/DDBJ whole genome shotgun (WGS) entry which is preliminary data.</text>
</comment>
<dbReference type="AlphaFoldDB" id="A0AAN9NEY4"/>
<keyword evidence="2" id="KW-1185">Reference proteome</keyword>
<accession>A0AAN9NEY4</accession>
<protein>
    <submittedName>
        <fullName evidence="1">Uncharacterized protein</fullName>
    </submittedName>
</protein>
<sequence>MNECCRSSIGGPHLCTVPSSINSTYSNFFNPTQPNPTHLSLSLPAFSPVTPFFFSPICLSASSDFILLPSFHRYELFPNLFLRFPQFHALPSSQISQSKHE</sequence>
<evidence type="ECO:0000313" key="2">
    <source>
        <dbReference type="Proteomes" id="UP001374584"/>
    </source>
</evidence>
<proteinExistence type="predicted"/>
<reference evidence="1 2" key="1">
    <citation type="submission" date="2024-01" db="EMBL/GenBank/DDBJ databases">
        <title>The genomes of 5 underutilized Papilionoideae crops provide insights into root nodulation and disease resistanc.</title>
        <authorList>
            <person name="Jiang F."/>
        </authorList>
    </citation>
    <scope>NUCLEOTIDE SEQUENCE [LARGE SCALE GENOMIC DNA]</scope>
    <source>
        <strain evidence="1">JINMINGXINNONG_FW02</strain>
        <tissue evidence="1">Leaves</tissue>
    </source>
</reference>
<name>A0AAN9NEY4_PHACN</name>
<dbReference type="EMBL" id="JAYMYR010000004">
    <property type="protein sequence ID" value="KAK7368618.1"/>
    <property type="molecule type" value="Genomic_DNA"/>
</dbReference>
<organism evidence="1 2">
    <name type="scientific">Phaseolus coccineus</name>
    <name type="common">Scarlet runner bean</name>
    <name type="synonym">Phaseolus multiflorus</name>
    <dbReference type="NCBI Taxonomy" id="3886"/>
    <lineage>
        <taxon>Eukaryota</taxon>
        <taxon>Viridiplantae</taxon>
        <taxon>Streptophyta</taxon>
        <taxon>Embryophyta</taxon>
        <taxon>Tracheophyta</taxon>
        <taxon>Spermatophyta</taxon>
        <taxon>Magnoliopsida</taxon>
        <taxon>eudicotyledons</taxon>
        <taxon>Gunneridae</taxon>
        <taxon>Pentapetalae</taxon>
        <taxon>rosids</taxon>
        <taxon>fabids</taxon>
        <taxon>Fabales</taxon>
        <taxon>Fabaceae</taxon>
        <taxon>Papilionoideae</taxon>
        <taxon>50 kb inversion clade</taxon>
        <taxon>NPAAA clade</taxon>
        <taxon>indigoferoid/millettioid clade</taxon>
        <taxon>Phaseoleae</taxon>
        <taxon>Phaseolus</taxon>
    </lineage>
</organism>
<gene>
    <name evidence="1" type="ORF">VNO80_10646</name>
</gene>
<dbReference type="Proteomes" id="UP001374584">
    <property type="component" value="Unassembled WGS sequence"/>
</dbReference>